<protein>
    <submittedName>
        <fullName evidence="1">Uncharacterized protein</fullName>
    </submittedName>
</protein>
<accession>A0A7I8D2F3</accession>
<organism evidence="1 2">
    <name type="scientific">Solibaculum mannosilyticum</name>
    <dbReference type="NCBI Taxonomy" id="2780922"/>
    <lineage>
        <taxon>Bacteria</taxon>
        <taxon>Bacillati</taxon>
        <taxon>Bacillota</taxon>
        <taxon>Clostridia</taxon>
        <taxon>Eubacteriales</taxon>
        <taxon>Oscillospiraceae</taxon>
        <taxon>Solibaculum</taxon>
    </lineage>
</organism>
<keyword evidence="2" id="KW-1185">Reference proteome</keyword>
<evidence type="ECO:0000313" key="1">
    <source>
        <dbReference type="EMBL" id="BCI59892.1"/>
    </source>
</evidence>
<reference evidence="2" key="1">
    <citation type="submission" date="2020-07" db="EMBL/GenBank/DDBJ databases">
        <title>Complete genome sequencing of Clostridia bacterium strain 12CBH8.</title>
        <authorList>
            <person name="Sakamoto M."/>
            <person name="Murakami T."/>
            <person name="Mori H."/>
        </authorList>
    </citation>
    <scope>NUCLEOTIDE SEQUENCE [LARGE SCALE GENOMIC DNA]</scope>
    <source>
        <strain evidence="2">12CBH8</strain>
    </source>
</reference>
<evidence type="ECO:0000313" key="2">
    <source>
        <dbReference type="Proteomes" id="UP000593890"/>
    </source>
</evidence>
<dbReference type="EMBL" id="AP023321">
    <property type="protein sequence ID" value="BCI59892.1"/>
    <property type="molecule type" value="Genomic_DNA"/>
</dbReference>
<sequence>MSGQIVWQKLYKCLKDAGFDVYTPGQHEDYCGAAYCVVSQDRVTPDEDTTAGHLTLTVIAFVPVDQYSALDGYVQSIRQALEPMHSEVAFTGSTVYEVDQNFRAHKATLTYRAMQPDLSSDSQQEGWWITGIEQVELLVEDETYTLRTATQCKVDPIFSLGEQQVLRGEGKAVAWMPPEDVVVGYSISLQDVTVVPEVFALVDGGQITEQNGVWTSYQGPDLLQTWEGKDITLRITSRQNSSSDQTGGDIRLTFERCRGQALPFVWKNGAFWSPSYTLLSRGTLGGSAYLMERMDESQREGEYGT</sequence>
<gene>
    <name evidence="1" type="ORF">C12CBH8_05310</name>
</gene>
<dbReference type="AlphaFoldDB" id="A0A7I8D2F3"/>
<dbReference type="RefSeq" id="WP_215533484.1">
    <property type="nucleotide sequence ID" value="NZ_AP023321.1"/>
</dbReference>
<proteinExistence type="predicted"/>
<name>A0A7I8D2F3_9FIRM</name>
<dbReference type="Proteomes" id="UP000593890">
    <property type="component" value="Chromosome"/>
</dbReference>
<dbReference type="KEGG" id="sman:C12CBH8_05310"/>